<evidence type="ECO:0000313" key="4">
    <source>
        <dbReference type="Proteomes" id="UP000325577"/>
    </source>
</evidence>
<feature type="region of interest" description="Disordered" evidence="1">
    <location>
        <begin position="70"/>
        <end position="115"/>
    </location>
</feature>
<protein>
    <recommendedName>
        <fullName evidence="2">TORTIFOLIA1/SINE1-2 N-terminal domain-containing protein</fullName>
    </recommendedName>
</protein>
<dbReference type="PANTHER" id="PTHR31355">
    <property type="entry name" value="MICROTUBULE-ASSOCIATED PROTEIN TORTIFOLIA1"/>
    <property type="match status" value="1"/>
</dbReference>
<dbReference type="Pfam" id="PF24714">
    <property type="entry name" value="TOR1L1_N"/>
    <property type="match status" value="1"/>
</dbReference>
<evidence type="ECO:0000256" key="1">
    <source>
        <dbReference type="SAM" id="MobiDB-lite"/>
    </source>
</evidence>
<proteinExistence type="predicted"/>
<accession>A0A5J5BLB9</accession>
<dbReference type="InterPro" id="IPR033337">
    <property type="entry name" value="TORTIFOLIA1/SINE1-2"/>
</dbReference>
<name>A0A5J5BLB9_9ASTE</name>
<organism evidence="3 4">
    <name type="scientific">Nyssa sinensis</name>
    <dbReference type="NCBI Taxonomy" id="561372"/>
    <lineage>
        <taxon>Eukaryota</taxon>
        <taxon>Viridiplantae</taxon>
        <taxon>Streptophyta</taxon>
        <taxon>Embryophyta</taxon>
        <taxon>Tracheophyta</taxon>
        <taxon>Spermatophyta</taxon>
        <taxon>Magnoliopsida</taxon>
        <taxon>eudicotyledons</taxon>
        <taxon>Gunneridae</taxon>
        <taxon>Pentapetalae</taxon>
        <taxon>asterids</taxon>
        <taxon>Cornales</taxon>
        <taxon>Nyssaceae</taxon>
        <taxon>Nyssa</taxon>
    </lineage>
</organism>
<gene>
    <name evidence="3" type="ORF">F0562_023759</name>
</gene>
<evidence type="ECO:0000313" key="3">
    <source>
        <dbReference type="EMBL" id="KAA8542607.1"/>
    </source>
</evidence>
<dbReference type="OrthoDB" id="1904066at2759"/>
<dbReference type="EMBL" id="CM018035">
    <property type="protein sequence ID" value="KAA8542607.1"/>
    <property type="molecule type" value="Genomic_DNA"/>
</dbReference>
<feature type="compositionally biased region" description="Basic and acidic residues" evidence="1">
    <location>
        <begin position="78"/>
        <end position="89"/>
    </location>
</feature>
<sequence>MRIGRRGRLPAEALTKLAVVEKDTLSEFKYACLKTFEVKRFDKVKVVRETMNQMVDAWKEIPDVSDDVLTSLQSQSSSKEDASDGHYPPDLKTSCTTTSGAPQMRRQSFPAGRSLVSDDSVTTIVRKRSPLASNDKKTGLAMFRKLDHKKPIDWKIEIAASHAPATTVVCEDDPIGRERKGEKEKTRFLEPELKQGLFNKNADDRMHKFGGSKAGSHVVPCHDETSDSTVVVNKVTEDLYWNQKESEDLSLIRKQLVQIENQQAMFIRSLPEIHWKLTEWDAFFGNTCAWSRAGSR</sequence>
<dbReference type="AlphaFoldDB" id="A0A5J5BLB9"/>
<dbReference type="GO" id="GO:0005874">
    <property type="term" value="C:microtubule"/>
    <property type="evidence" value="ECO:0007669"/>
    <property type="project" value="InterPro"/>
</dbReference>
<reference evidence="3 4" key="1">
    <citation type="submission" date="2019-09" db="EMBL/GenBank/DDBJ databases">
        <title>A chromosome-level genome assembly of the Chinese tupelo Nyssa sinensis.</title>
        <authorList>
            <person name="Yang X."/>
            <person name="Kang M."/>
            <person name="Yang Y."/>
            <person name="Xiong H."/>
            <person name="Wang M."/>
            <person name="Zhang Z."/>
            <person name="Wang Z."/>
            <person name="Wu H."/>
            <person name="Ma T."/>
            <person name="Liu J."/>
            <person name="Xi Z."/>
        </authorList>
    </citation>
    <scope>NUCLEOTIDE SEQUENCE [LARGE SCALE GENOMIC DNA]</scope>
    <source>
        <strain evidence="3">J267</strain>
        <tissue evidence="3">Leaf</tissue>
    </source>
</reference>
<dbReference type="InterPro" id="IPR057600">
    <property type="entry name" value="TORTIFOLIA1/SINE1-2_N"/>
</dbReference>
<evidence type="ECO:0000259" key="2">
    <source>
        <dbReference type="Pfam" id="PF24714"/>
    </source>
</evidence>
<dbReference type="Proteomes" id="UP000325577">
    <property type="component" value="Linkage Group LG12"/>
</dbReference>
<keyword evidence="4" id="KW-1185">Reference proteome</keyword>
<feature type="domain" description="TORTIFOLIA1/SINE1-2 N-terminal" evidence="2">
    <location>
        <begin position="11"/>
        <end position="60"/>
    </location>
</feature>
<dbReference type="PANTHER" id="PTHR31355:SF8">
    <property type="entry name" value="TORTIFOLIA1-LIKE PROTEIN 3"/>
    <property type="match status" value="1"/>
</dbReference>
<dbReference type="GO" id="GO:0008017">
    <property type="term" value="F:microtubule binding"/>
    <property type="evidence" value="ECO:0007669"/>
    <property type="project" value="InterPro"/>
</dbReference>